<keyword evidence="2" id="KW-1185">Reference proteome</keyword>
<evidence type="ECO:0000313" key="1">
    <source>
        <dbReference type="EMBL" id="GLR63219.1"/>
    </source>
</evidence>
<dbReference type="Proteomes" id="UP001156682">
    <property type="component" value="Unassembled WGS sequence"/>
</dbReference>
<dbReference type="PANTHER" id="PTHR40045">
    <property type="entry name" value="YCGG FAMILY PROTEIN"/>
    <property type="match status" value="1"/>
</dbReference>
<organism evidence="1 2">
    <name type="scientific">Marinospirillum insulare</name>
    <dbReference type="NCBI Taxonomy" id="217169"/>
    <lineage>
        <taxon>Bacteria</taxon>
        <taxon>Pseudomonadati</taxon>
        <taxon>Pseudomonadota</taxon>
        <taxon>Gammaproteobacteria</taxon>
        <taxon>Oceanospirillales</taxon>
        <taxon>Oceanospirillaceae</taxon>
        <taxon>Marinospirillum</taxon>
    </lineage>
</organism>
<dbReference type="Pfam" id="PF08892">
    <property type="entry name" value="YqcI_YcgG"/>
    <property type="match status" value="1"/>
</dbReference>
<name>A0ABQ5ZSV8_9GAMM</name>
<gene>
    <name evidence="1" type="ORF">GCM10007878_06540</name>
</gene>
<proteinExistence type="predicted"/>
<sequence>MLTKDELKTRNPVMHEKLCNFFNSDIFPCLFAKASFNKGYMLFCTFNDLDDFEKKFYSELLEYTKIIKMSKKRGERSYLTGVFIIEKEHHFINDFDFMVSTLKNTHKKDRGTWPKNKTKDMNSQDFDFYYNDIKLFPVITSPSHTAKIRVSPYLMIAIQPGQVFDFNKSERTEFYNKMRQSIHKKIDEIYCDEKPYYLSSKSSGKNIYQFAGIDPTEYDSSYTAPKLK</sequence>
<protein>
    <recommendedName>
        <fullName evidence="3">YqcI/YcgG family protein</fullName>
    </recommendedName>
</protein>
<evidence type="ECO:0000313" key="2">
    <source>
        <dbReference type="Proteomes" id="UP001156682"/>
    </source>
</evidence>
<comment type="caution">
    <text evidence="1">The sequence shown here is derived from an EMBL/GenBank/DDBJ whole genome shotgun (WGS) entry which is preliminary data.</text>
</comment>
<accession>A0ABQ5ZSV8</accession>
<reference evidence="2" key="1">
    <citation type="journal article" date="2019" name="Int. J. Syst. Evol. Microbiol.">
        <title>The Global Catalogue of Microorganisms (GCM) 10K type strain sequencing project: providing services to taxonomists for standard genome sequencing and annotation.</title>
        <authorList>
            <consortium name="The Broad Institute Genomics Platform"/>
            <consortium name="The Broad Institute Genome Sequencing Center for Infectious Disease"/>
            <person name="Wu L."/>
            <person name="Ma J."/>
        </authorList>
    </citation>
    <scope>NUCLEOTIDE SEQUENCE [LARGE SCALE GENOMIC DNA]</scope>
    <source>
        <strain evidence="2">NBRC 100033</strain>
    </source>
</reference>
<dbReference type="PANTHER" id="PTHR40045:SF1">
    <property type="entry name" value="YQCI_YCGG FAMILY PROTEIN"/>
    <property type="match status" value="1"/>
</dbReference>
<dbReference type="EMBL" id="BSOR01000012">
    <property type="protein sequence ID" value="GLR63219.1"/>
    <property type="molecule type" value="Genomic_DNA"/>
</dbReference>
<evidence type="ECO:0008006" key="3">
    <source>
        <dbReference type="Google" id="ProtNLM"/>
    </source>
</evidence>
<dbReference type="RefSeq" id="WP_027851951.1">
    <property type="nucleotide sequence ID" value="NZ_BSOR01000012.1"/>
</dbReference>
<dbReference type="InterPro" id="IPR014988">
    <property type="entry name" value="Uncharacterised_YqcI/YcgG"/>
</dbReference>